<protein>
    <submittedName>
        <fullName evidence="1">Uncharacterized protein</fullName>
    </submittedName>
</protein>
<name>A0AAD6VN64_9AGAR</name>
<keyword evidence="2" id="KW-1185">Reference proteome</keyword>
<evidence type="ECO:0000313" key="1">
    <source>
        <dbReference type="EMBL" id="KAJ7216620.1"/>
    </source>
</evidence>
<feature type="non-terminal residue" evidence="1">
    <location>
        <position position="1"/>
    </location>
</feature>
<comment type="caution">
    <text evidence="1">The sequence shown here is derived from an EMBL/GenBank/DDBJ whole genome shotgun (WGS) entry which is preliminary data.</text>
</comment>
<sequence length="135" mass="14539">VEQNSAGTWCYFPIANQTNSTSCTGGHYQDSFYDAILRTHRHLPQGWSIAYYAADSSLLGDRTYAVPSNGEEVQQCLSGQASDGSYQTMCMSVTMDNTIAEAGAFCYVAVAQFYVSDGCYIAMPNSTTSIATSSS</sequence>
<gene>
    <name evidence="1" type="ORF">GGX14DRAFT_329018</name>
</gene>
<evidence type="ECO:0000313" key="2">
    <source>
        <dbReference type="Proteomes" id="UP001219525"/>
    </source>
</evidence>
<dbReference type="AlphaFoldDB" id="A0AAD6VN64"/>
<dbReference type="EMBL" id="JARJCW010000015">
    <property type="protein sequence ID" value="KAJ7216620.1"/>
    <property type="molecule type" value="Genomic_DNA"/>
</dbReference>
<organism evidence="1 2">
    <name type="scientific">Mycena pura</name>
    <dbReference type="NCBI Taxonomy" id="153505"/>
    <lineage>
        <taxon>Eukaryota</taxon>
        <taxon>Fungi</taxon>
        <taxon>Dikarya</taxon>
        <taxon>Basidiomycota</taxon>
        <taxon>Agaricomycotina</taxon>
        <taxon>Agaricomycetes</taxon>
        <taxon>Agaricomycetidae</taxon>
        <taxon>Agaricales</taxon>
        <taxon>Marasmiineae</taxon>
        <taxon>Mycenaceae</taxon>
        <taxon>Mycena</taxon>
    </lineage>
</organism>
<reference evidence="1" key="1">
    <citation type="submission" date="2023-03" db="EMBL/GenBank/DDBJ databases">
        <title>Massive genome expansion in bonnet fungi (Mycena s.s.) driven by repeated elements and novel gene families across ecological guilds.</title>
        <authorList>
            <consortium name="Lawrence Berkeley National Laboratory"/>
            <person name="Harder C.B."/>
            <person name="Miyauchi S."/>
            <person name="Viragh M."/>
            <person name="Kuo A."/>
            <person name="Thoen E."/>
            <person name="Andreopoulos B."/>
            <person name="Lu D."/>
            <person name="Skrede I."/>
            <person name="Drula E."/>
            <person name="Henrissat B."/>
            <person name="Morin E."/>
            <person name="Kohler A."/>
            <person name="Barry K."/>
            <person name="LaButti K."/>
            <person name="Morin E."/>
            <person name="Salamov A."/>
            <person name="Lipzen A."/>
            <person name="Mereny Z."/>
            <person name="Hegedus B."/>
            <person name="Baldrian P."/>
            <person name="Stursova M."/>
            <person name="Weitz H."/>
            <person name="Taylor A."/>
            <person name="Grigoriev I.V."/>
            <person name="Nagy L.G."/>
            <person name="Martin F."/>
            <person name="Kauserud H."/>
        </authorList>
    </citation>
    <scope>NUCLEOTIDE SEQUENCE</scope>
    <source>
        <strain evidence="1">9144</strain>
    </source>
</reference>
<accession>A0AAD6VN64</accession>
<proteinExistence type="predicted"/>
<feature type="non-terminal residue" evidence="1">
    <location>
        <position position="135"/>
    </location>
</feature>
<dbReference type="Proteomes" id="UP001219525">
    <property type="component" value="Unassembled WGS sequence"/>
</dbReference>